<dbReference type="SUPFAM" id="SSF48403">
    <property type="entry name" value="Ankyrin repeat"/>
    <property type="match status" value="1"/>
</dbReference>
<dbReference type="Proteomes" id="UP000001548">
    <property type="component" value="Unassembled WGS sequence"/>
</dbReference>
<evidence type="ECO:0000256" key="1">
    <source>
        <dbReference type="SAM" id="MobiDB-lite"/>
    </source>
</evidence>
<dbReference type="VEuPathDB" id="GiardiaDB:GL50803_17231"/>
<feature type="region of interest" description="Disordered" evidence="1">
    <location>
        <begin position="502"/>
        <end position="538"/>
    </location>
</feature>
<dbReference type="SUPFAM" id="SSF56112">
    <property type="entry name" value="Protein kinase-like (PK-like)"/>
    <property type="match status" value="1"/>
</dbReference>
<reference evidence="2 3" key="1">
    <citation type="journal article" date="2007" name="Science">
        <title>Genomic minimalism in the early diverging intestinal parasite Giardia lamblia.</title>
        <authorList>
            <person name="Morrison H.G."/>
            <person name="McArthur A.G."/>
            <person name="Gillin F.D."/>
            <person name="Aley S.B."/>
            <person name="Adam R.D."/>
            <person name="Olsen G.J."/>
            <person name="Best A.A."/>
            <person name="Cande W.Z."/>
            <person name="Chen F."/>
            <person name="Cipriano M.J."/>
            <person name="Davids B.J."/>
            <person name="Dawson S.C."/>
            <person name="Elmendorf H.G."/>
            <person name="Hehl A.B."/>
            <person name="Holder M.E."/>
            <person name="Huse S.M."/>
            <person name="Kim U.U."/>
            <person name="Lasek-Nesselquist E."/>
            <person name="Manning G."/>
            <person name="Nigam A."/>
            <person name="Nixon J.E."/>
            <person name="Palm D."/>
            <person name="Passamaneck N.E."/>
            <person name="Prabhu A."/>
            <person name="Reich C.I."/>
            <person name="Reiner D.S."/>
            <person name="Samuelson J."/>
            <person name="Svard S.G."/>
            <person name="Sogin M.L."/>
        </authorList>
    </citation>
    <scope>NUCLEOTIDE SEQUENCE [LARGE SCALE GENOMIC DNA]</scope>
    <source>
        <strain evidence="2 3">WB C6</strain>
    </source>
</reference>
<proteinExistence type="predicted"/>
<gene>
    <name evidence="2" type="ORF">GL50803_0017231</name>
</gene>
<dbReference type="AlphaFoldDB" id="A8BLD9"/>
<evidence type="ECO:0000313" key="2">
    <source>
        <dbReference type="EMBL" id="KAE8302742.1"/>
    </source>
</evidence>
<dbReference type="PROSITE" id="PS50011">
    <property type="entry name" value="PROTEIN_KINASE_DOM"/>
    <property type="match status" value="1"/>
</dbReference>
<dbReference type="PROSITE" id="PS50088">
    <property type="entry name" value="ANK_REPEAT"/>
    <property type="match status" value="2"/>
</dbReference>
<dbReference type="GeneID" id="5699173"/>
<dbReference type="EMBL" id="AACB03000003">
    <property type="protein sequence ID" value="KAE8302742.1"/>
    <property type="molecule type" value="Genomic_DNA"/>
</dbReference>
<dbReference type="InterPro" id="IPR036770">
    <property type="entry name" value="Ankyrin_rpt-contain_sf"/>
</dbReference>
<sequence>MLRIAFANRYTVRHAIEEGSESTWYSVERKNDGLPFSCREYSVRHLDSGYNGFDHASIKELLSIVHPYMLRVMEIIYDQEVQKVYVVTELNSHNNLRYMIDAYWKSREQIGEGTIIRIIGELAEALKYYHTGVRPGMLPSTPNHYRTLTPASVLVTKDGVYKIDTSRIEHILDPGYMAKASAKSVYTAPEVFEGANPSERSDIWSLGCITYELATLQAFVKNPTAEDARTQVQAVLPNLRLPGYSREFADLIRRMLCIDPRSRASVTYICGLEPVVNIMTEFGYKQMAPENRDRYQEDSGSFAQKWRESFRASQVGPTERKFKNAAEDTGTGMNASQMSMRIQQNLDANSADNRERAAYMTDNVGMYSLSVDDLISSHSNVPGVRNEPVTRSSLTPGAAVATTLYAAPTYSREATRIISSRVDSMRTGAELPGNTSINNGLSPSFRNLLEMNSASHNYDNSIDDTSPIYNQNDGSVRATNDAQGAADTDITGMYRDELAYRRRQSGGNTSGNRSSLSKVVGDTEAYDGKDSSFRANNRDNSLFRSDQIDSTVEQLDHVIAQKNEQGRFPGVPVQTRTAKMINIGQGIQSTLYPGQAEGITSSKILNSTYFPNFPGQIAQFRAAYDSRITPEDENMHITDPDGTTPLMKAVIRDDMRLVQKYLPTQCRIANDRGVTALMLAAYFDNFDAIQLLLDKESKTQDSAGMTALMYAAHKGNTNSVVQLYTHEARMVTGKGVTALMIAAECGWVDIVRTLMPREARLRDDFGNTALIYACKAGRASVVQELLEYEAGLKNNDEWTALMISAKMGFAQITNLLLERECKFQTKAGLTALMIAAANNRPDIANTLLKDEACMRDLHEETAMMKAAALGAYDVVKVLIDSEGGSRRPDGKTALMCAADAGYADIVGSLMNRESRMRKNDGTTALMYATERGHTECVRLLVETEKCIQRQNGETALMIAVCRGLVDCVKILADHEIGVSLPDGTSVMDIASQTGNQEVIKCLRAYV</sequence>
<dbReference type="PANTHER" id="PTHR24184">
    <property type="entry name" value="SI:CH211-189E2.2"/>
    <property type="match status" value="1"/>
</dbReference>
<dbReference type="HOGENOM" id="CLU_000288_143_1_1"/>
<dbReference type="InterPro" id="IPR011009">
    <property type="entry name" value="Kinase-like_dom_sf"/>
</dbReference>
<dbReference type="KEGG" id="gla:GL50803_0017231"/>
<dbReference type="Gene3D" id="1.10.510.10">
    <property type="entry name" value="Transferase(Phosphotransferase) domain 1"/>
    <property type="match status" value="1"/>
</dbReference>
<dbReference type="RefSeq" id="XP_001706275.1">
    <property type="nucleotide sequence ID" value="XM_001706223.1"/>
</dbReference>
<keyword evidence="2" id="KW-0418">Kinase</keyword>
<dbReference type="SMART" id="SM00220">
    <property type="entry name" value="S_TKc"/>
    <property type="match status" value="1"/>
</dbReference>
<keyword evidence="3" id="KW-1185">Reference proteome</keyword>
<dbReference type="InterPro" id="IPR000719">
    <property type="entry name" value="Prot_kinase_dom"/>
</dbReference>
<comment type="caution">
    <text evidence="2">The sequence shown here is derived from an EMBL/GenBank/DDBJ whole genome shotgun (WGS) entry which is preliminary data.</text>
</comment>
<dbReference type="SMART" id="SM00248">
    <property type="entry name" value="ANK"/>
    <property type="match status" value="11"/>
</dbReference>
<dbReference type="Gene3D" id="3.30.200.20">
    <property type="entry name" value="Phosphorylase Kinase, domain 1"/>
    <property type="match status" value="1"/>
</dbReference>
<dbReference type="Pfam" id="PF13857">
    <property type="entry name" value="Ank_5"/>
    <property type="match status" value="1"/>
</dbReference>
<keyword evidence="2" id="KW-0808">Transferase</keyword>
<dbReference type="Pfam" id="PF00023">
    <property type="entry name" value="Ank"/>
    <property type="match status" value="1"/>
</dbReference>
<dbReference type="GO" id="GO:0004672">
    <property type="term" value="F:protein kinase activity"/>
    <property type="evidence" value="ECO:0007669"/>
    <property type="project" value="InterPro"/>
</dbReference>
<organism evidence="2 3">
    <name type="scientific">Giardia intestinalis (strain ATCC 50803 / WB clone C6)</name>
    <name type="common">Giardia lamblia</name>
    <dbReference type="NCBI Taxonomy" id="184922"/>
    <lineage>
        <taxon>Eukaryota</taxon>
        <taxon>Metamonada</taxon>
        <taxon>Diplomonadida</taxon>
        <taxon>Hexamitidae</taxon>
        <taxon>Giardiinae</taxon>
        <taxon>Giardia</taxon>
    </lineage>
</organism>
<dbReference type="Pfam" id="PF00069">
    <property type="entry name" value="Pkinase"/>
    <property type="match status" value="1"/>
</dbReference>
<dbReference type="Pfam" id="PF12796">
    <property type="entry name" value="Ank_2"/>
    <property type="match status" value="3"/>
</dbReference>
<evidence type="ECO:0000313" key="3">
    <source>
        <dbReference type="Proteomes" id="UP000001548"/>
    </source>
</evidence>
<protein>
    <submittedName>
        <fullName evidence="2">Kinase, NEK</fullName>
    </submittedName>
</protein>
<dbReference type="GO" id="GO:0005524">
    <property type="term" value="F:ATP binding"/>
    <property type="evidence" value="ECO:0007669"/>
    <property type="project" value="InterPro"/>
</dbReference>
<dbReference type="PANTHER" id="PTHR24184:SF11">
    <property type="entry name" value="ANKYRIN REPEAT AND SOCS BOX CONTAINING 3"/>
    <property type="match status" value="1"/>
</dbReference>
<feature type="compositionally biased region" description="Polar residues" evidence="1">
    <location>
        <begin position="505"/>
        <end position="517"/>
    </location>
</feature>
<dbReference type="OMA" id="YTHEARM"/>
<dbReference type="InterPro" id="IPR002110">
    <property type="entry name" value="Ankyrin_rpt"/>
</dbReference>
<dbReference type="Gene3D" id="1.25.40.20">
    <property type="entry name" value="Ankyrin repeat-containing domain"/>
    <property type="match status" value="3"/>
</dbReference>
<dbReference type="PROSITE" id="PS50297">
    <property type="entry name" value="ANK_REP_REGION"/>
    <property type="match status" value="1"/>
</dbReference>
<name>A8BLD9_GIAIC</name>
<accession>A8BLD9</accession>